<keyword evidence="2" id="KW-1185">Reference proteome</keyword>
<dbReference type="EMBL" id="LUCH01000113">
    <property type="protein sequence ID" value="KAF5406052.1"/>
    <property type="molecule type" value="Genomic_DNA"/>
</dbReference>
<reference evidence="1" key="1">
    <citation type="submission" date="2019-05" db="EMBL/GenBank/DDBJ databases">
        <title>Annotation for the trematode Paragonimus heterotremus.</title>
        <authorList>
            <person name="Choi Y.-J."/>
        </authorList>
    </citation>
    <scope>NUCLEOTIDE SEQUENCE</scope>
    <source>
        <strain evidence="1">LC</strain>
    </source>
</reference>
<comment type="caution">
    <text evidence="1">The sequence shown here is derived from an EMBL/GenBank/DDBJ whole genome shotgun (WGS) entry which is preliminary data.</text>
</comment>
<accession>A0A8J4SUT8</accession>
<dbReference type="AlphaFoldDB" id="A0A8J4SUT8"/>
<proteinExistence type="predicted"/>
<organism evidence="1 2">
    <name type="scientific">Paragonimus heterotremus</name>
    <dbReference type="NCBI Taxonomy" id="100268"/>
    <lineage>
        <taxon>Eukaryota</taxon>
        <taxon>Metazoa</taxon>
        <taxon>Spiralia</taxon>
        <taxon>Lophotrochozoa</taxon>
        <taxon>Platyhelminthes</taxon>
        <taxon>Trematoda</taxon>
        <taxon>Digenea</taxon>
        <taxon>Plagiorchiida</taxon>
        <taxon>Troglotremata</taxon>
        <taxon>Troglotrematidae</taxon>
        <taxon>Paragonimus</taxon>
    </lineage>
</organism>
<protein>
    <submittedName>
        <fullName evidence="1">Uncharacterized protein</fullName>
    </submittedName>
</protein>
<dbReference type="Proteomes" id="UP000748531">
    <property type="component" value="Unassembled WGS sequence"/>
</dbReference>
<gene>
    <name evidence="1" type="ORF">PHET_00403</name>
</gene>
<evidence type="ECO:0000313" key="2">
    <source>
        <dbReference type="Proteomes" id="UP000748531"/>
    </source>
</evidence>
<name>A0A8J4SUT8_9TREM</name>
<evidence type="ECO:0000313" key="1">
    <source>
        <dbReference type="EMBL" id="KAF5406052.1"/>
    </source>
</evidence>
<dbReference type="OrthoDB" id="6282232at2759"/>
<sequence>MLLNQSHSMSCKIKAAYLDWIINRFSTELAHLIQISCSCVFCLQLSRQAHVFTVGDSCYSSTHCPTNEKTSNNFFPGKFCVLFYLQIIYGLRIAIVAKSTFIFKPLKSFQASCSDDVRPTKETSTSAERKLRFIRDVPPATQTVQVISTTQAPKSFLLHSLLALQNPGLFKRQPVHVAWGLRIQQRAFLQLTNRTAFDELNKLVGGFAELQNELEKTTTQLRLIQSNLWKDERELLQRSNHEGHCVADLLQQVNVLTNITANFHEDLCKLPMTDGIHIGNVLQCQRENKRTTGPSISPEKLIQSMLPISHRNQITILDRFINSPTEPINIDEQLVTNQPSLMELQIVHLLFLSSSTDSQLKDVLRNYLRTLSAKRMQIRPRAGEYVSPRALSSKASPHVLSDSNGAANIEGFPAKFATDPCDSRLQLKLNEKYYKFLVEIGENIATCLQRLESFKNNLLGIVSANVPIIKAFQISQVNLSHIPPTRLVKAFGCSHMKFNCYHSIVFTTNGHPFKCDS</sequence>